<dbReference type="Gene3D" id="3.40.640.10">
    <property type="entry name" value="Type I PLP-dependent aspartate aminotransferase-like (Major domain)"/>
    <property type="match status" value="1"/>
</dbReference>
<dbReference type="Proteomes" id="UP000503540">
    <property type="component" value="Chromosome"/>
</dbReference>
<reference evidence="7 8" key="1">
    <citation type="journal article" date="2019" name="ACS Chem. Biol.">
        <title>Identification and Mobilization of a Cryptic Antibiotic Biosynthesis Gene Locus from a Human-Pathogenic Nocardia Isolate.</title>
        <authorList>
            <person name="Herisse M."/>
            <person name="Ishida K."/>
            <person name="Porter J.L."/>
            <person name="Howden B."/>
            <person name="Hertweck C."/>
            <person name="Stinear T.P."/>
            <person name="Pidot S.J."/>
        </authorList>
    </citation>
    <scope>NUCLEOTIDE SEQUENCE [LARGE SCALE GENOMIC DNA]</scope>
    <source>
        <strain evidence="7 8">AUSMDU00012717</strain>
    </source>
</reference>
<keyword evidence="4 7" id="KW-0808">Transferase</keyword>
<dbReference type="CDD" id="cd00609">
    <property type="entry name" value="AAT_like"/>
    <property type="match status" value="1"/>
</dbReference>
<dbReference type="EMBL" id="CP046172">
    <property type="protein sequence ID" value="QIS12656.1"/>
    <property type="molecule type" value="Genomic_DNA"/>
</dbReference>
<dbReference type="InterPro" id="IPR004839">
    <property type="entry name" value="Aminotransferase_I/II_large"/>
</dbReference>
<name>A0A6G9YHZ3_9NOCA</name>
<dbReference type="GO" id="GO:0030170">
    <property type="term" value="F:pyridoxal phosphate binding"/>
    <property type="evidence" value="ECO:0007669"/>
    <property type="project" value="InterPro"/>
</dbReference>
<dbReference type="PANTHER" id="PTHR46383">
    <property type="entry name" value="ASPARTATE AMINOTRANSFERASE"/>
    <property type="match status" value="1"/>
</dbReference>
<keyword evidence="8" id="KW-1185">Reference proteome</keyword>
<dbReference type="Pfam" id="PF00155">
    <property type="entry name" value="Aminotran_1_2"/>
    <property type="match status" value="1"/>
</dbReference>
<evidence type="ECO:0000256" key="1">
    <source>
        <dbReference type="ARBA" id="ARBA00001933"/>
    </source>
</evidence>
<evidence type="ECO:0000256" key="2">
    <source>
        <dbReference type="ARBA" id="ARBA00007441"/>
    </source>
</evidence>
<organism evidence="7 8">
    <name type="scientific">Nocardia arthritidis</name>
    <dbReference type="NCBI Taxonomy" id="228602"/>
    <lineage>
        <taxon>Bacteria</taxon>
        <taxon>Bacillati</taxon>
        <taxon>Actinomycetota</taxon>
        <taxon>Actinomycetes</taxon>
        <taxon>Mycobacteriales</taxon>
        <taxon>Nocardiaceae</taxon>
        <taxon>Nocardia</taxon>
    </lineage>
</organism>
<evidence type="ECO:0000313" key="7">
    <source>
        <dbReference type="EMBL" id="QIS12656.1"/>
    </source>
</evidence>
<dbReference type="SUPFAM" id="SSF53383">
    <property type="entry name" value="PLP-dependent transferases"/>
    <property type="match status" value="1"/>
</dbReference>
<dbReference type="RefSeq" id="WP_275106964.1">
    <property type="nucleotide sequence ID" value="NZ_CP046172.1"/>
</dbReference>
<comment type="similarity">
    <text evidence="2">Belongs to the class-I pyridoxal-phosphate-dependent aminotransferase family.</text>
</comment>
<dbReference type="AlphaFoldDB" id="A0A6G9YHZ3"/>
<dbReference type="KEGG" id="nah:F5544_23995"/>
<evidence type="ECO:0000256" key="5">
    <source>
        <dbReference type="ARBA" id="ARBA00022898"/>
    </source>
</evidence>
<comment type="cofactor">
    <cofactor evidence="1">
        <name>pyridoxal 5'-phosphate</name>
        <dbReference type="ChEBI" id="CHEBI:597326"/>
    </cofactor>
</comment>
<dbReference type="GO" id="GO:0008483">
    <property type="term" value="F:transaminase activity"/>
    <property type="evidence" value="ECO:0007669"/>
    <property type="project" value="UniProtKB-KW"/>
</dbReference>
<accession>A0A6G9YHZ3</accession>
<dbReference type="InterPro" id="IPR050596">
    <property type="entry name" value="AspAT/PAT-like"/>
</dbReference>
<evidence type="ECO:0000256" key="4">
    <source>
        <dbReference type="ARBA" id="ARBA00022679"/>
    </source>
</evidence>
<dbReference type="GO" id="GO:0006520">
    <property type="term" value="P:amino acid metabolic process"/>
    <property type="evidence" value="ECO:0007669"/>
    <property type="project" value="InterPro"/>
</dbReference>
<keyword evidence="5" id="KW-0663">Pyridoxal phosphate</keyword>
<sequence length="374" mass="39402">MRDLIDLSSGQVVEAMPDAAIRALAAVASKEQITSYAPICGESALRAAVAGHYANRGRANADPDHITITAGARHALFCVTAVVAGGGEVLVPRPHWSHYPEVVRLAGAHPVFVPGAPANGLLVDPGLLEAARTPRTRAVIVNSPVNPTGAVYDSQTMAAISGWARQRRLHLIVDDIYWAYGEADAAGPQANEYQVVVGGAAKVNALAGVRIGWVWADPALTTTVRGVVEHTTGPVSTLAQAAVTAVLEEDGENDSAVPARVRRVARQRAHAIQTMADVPLLRVLRPRGGIYLCLDASALAAARPEWGDDRLLCAVLAEQAGVRLRAGSTFGLPGHLRMCVAVPPEVLSEAARRLAVFLRAVETKTDIKSDQGEP</sequence>
<protein>
    <submittedName>
        <fullName evidence="7">Aminotransferase class I/II-fold pyridoxal phosphate-dependent enzyme</fullName>
    </submittedName>
</protein>
<dbReference type="InterPro" id="IPR015424">
    <property type="entry name" value="PyrdxlP-dep_Trfase"/>
</dbReference>
<evidence type="ECO:0000313" key="8">
    <source>
        <dbReference type="Proteomes" id="UP000503540"/>
    </source>
</evidence>
<evidence type="ECO:0000259" key="6">
    <source>
        <dbReference type="Pfam" id="PF00155"/>
    </source>
</evidence>
<proteinExistence type="inferred from homology"/>
<keyword evidence="3 7" id="KW-0032">Aminotransferase</keyword>
<dbReference type="InterPro" id="IPR015421">
    <property type="entry name" value="PyrdxlP-dep_Trfase_major"/>
</dbReference>
<feature type="domain" description="Aminotransferase class I/classII large" evidence="6">
    <location>
        <begin position="3"/>
        <end position="354"/>
    </location>
</feature>
<gene>
    <name evidence="7" type="ORF">F5544_23995</name>
</gene>
<dbReference type="PANTHER" id="PTHR46383:SF1">
    <property type="entry name" value="ASPARTATE AMINOTRANSFERASE"/>
    <property type="match status" value="1"/>
</dbReference>
<evidence type="ECO:0000256" key="3">
    <source>
        <dbReference type="ARBA" id="ARBA00022576"/>
    </source>
</evidence>